<evidence type="ECO:0000313" key="1">
    <source>
        <dbReference type="EMBL" id="EDP96434.1"/>
    </source>
</evidence>
<reference evidence="1 2" key="1">
    <citation type="journal article" date="2011" name="J. Bacteriol.">
        <title>Genome sequence of the algicidal bacterium Kordia algicida OT-1.</title>
        <authorList>
            <person name="Lee H.S."/>
            <person name="Kang S.G."/>
            <person name="Kwon K.K."/>
            <person name="Lee J.H."/>
            <person name="Kim S.J."/>
        </authorList>
    </citation>
    <scope>NUCLEOTIDE SEQUENCE [LARGE SCALE GENOMIC DNA]</scope>
    <source>
        <strain evidence="1 2">OT-1</strain>
    </source>
</reference>
<keyword evidence="2" id="KW-1185">Reference proteome</keyword>
<comment type="caution">
    <text evidence="1">The sequence shown here is derived from an EMBL/GenBank/DDBJ whole genome shotgun (WGS) entry which is preliminary data.</text>
</comment>
<dbReference type="Gene3D" id="1.10.3210.10">
    <property type="entry name" value="Hypothetical protein af1432"/>
    <property type="match status" value="1"/>
</dbReference>
<dbReference type="STRING" id="391587.KAOT1_03457"/>
<keyword evidence="1" id="KW-0378">Hydrolase</keyword>
<dbReference type="Proteomes" id="UP000002945">
    <property type="component" value="Unassembled WGS sequence"/>
</dbReference>
<dbReference type="eggNOG" id="COG0317">
    <property type="taxonomic scope" value="Bacteria"/>
</dbReference>
<dbReference type="PANTHER" id="PTHR46246:SF1">
    <property type="entry name" value="GUANOSINE-3',5'-BIS(DIPHOSPHATE) 3'-PYROPHOSPHOHYDROLASE MESH1"/>
    <property type="match status" value="1"/>
</dbReference>
<proteinExistence type="predicted"/>
<dbReference type="AlphaFoldDB" id="A9DVK7"/>
<dbReference type="SUPFAM" id="SSF109604">
    <property type="entry name" value="HD-domain/PDEase-like"/>
    <property type="match status" value="1"/>
</dbReference>
<dbReference type="InterPro" id="IPR052194">
    <property type="entry name" value="MESH1"/>
</dbReference>
<dbReference type="GO" id="GO:0008893">
    <property type="term" value="F:guanosine-3',5'-bis(diphosphate) 3'-diphosphatase activity"/>
    <property type="evidence" value="ECO:0007669"/>
    <property type="project" value="TreeGrafter"/>
</dbReference>
<protein>
    <submittedName>
        <fullName evidence="1">Metal dependent phosphohydrolase</fullName>
    </submittedName>
</protein>
<dbReference type="RefSeq" id="WP_007093264.1">
    <property type="nucleotide sequence ID" value="NZ_CP142125.1"/>
</dbReference>
<evidence type="ECO:0000313" key="2">
    <source>
        <dbReference type="Proteomes" id="UP000002945"/>
    </source>
</evidence>
<name>A9DVK7_9FLAO</name>
<accession>A9DVK7</accession>
<dbReference type="PANTHER" id="PTHR46246">
    <property type="entry name" value="GUANOSINE-3',5'-BIS(DIPHOSPHATE) 3'-PYROPHOSPHOHYDROLASE MESH1"/>
    <property type="match status" value="1"/>
</dbReference>
<organism evidence="1 2">
    <name type="scientific">Kordia algicida OT-1</name>
    <dbReference type="NCBI Taxonomy" id="391587"/>
    <lineage>
        <taxon>Bacteria</taxon>
        <taxon>Pseudomonadati</taxon>
        <taxon>Bacteroidota</taxon>
        <taxon>Flavobacteriia</taxon>
        <taxon>Flavobacteriales</taxon>
        <taxon>Flavobacteriaceae</taxon>
        <taxon>Kordia</taxon>
    </lineage>
</organism>
<gene>
    <name evidence="1" type="ORF">KAOT1_03457</name>
</gene>
<dbReference type="HOGENOM" id="CLU_112015_0_0_10"/>
<sequence>MVSMTIDKKARLYAIEKHRDTNHMYDQYPYEFHLQMVVNAAKQFLHLIPEEAQHNVLAGCWVHDVIEDARETYNDVKKALNEDVAEFAYALTNNKGRNRSERAGKKYYEGIRNTPYATFIKLCDRIANVTHSKNTGSRMLEVYRKENPAFVEKLHDEKYVEVIAYLEDLLKE</sequence>
<dbReference type="EMBL" id="ABIB01000004">
    <property type="protein sequence ID" value="EDP96434.1"/>
    <property type="molecule type" value="Genomic_DNA"/>
</dbReference>